<feature type="domain" description="PE-PPE" evidence="2">
    <location>
        <begin position="99"/>
        <end position="268"/>
    </location>
</feature>
<feature type="compositionally biased region" description="Basic and acidic residues" evidence="1">
    <location>
        <begin position="401"/>
        <end position="410"/>
    </location>
</feature>
<protein>
    <submittedName>
        <fullName evidence="3">PE family protein</fullName>
    </submittedName>
</protein>
<evidence type="ECO:0000259" key="2">
    <source>
        <dbReference type="Pfam" id="PF08237"/>
    </source>
</evidence>
<dbReference type="Pfam" id="PF08237">
    <property type="entry name" value="PE-PPE"/>
    <property type="match status" value="1"/>
</dbReference>
<feature type="compositionally biased region" description="Basic and acidic residues" evidence="1">
    <location>
        <begin position="422"/>
        <end position="432"/>
    </location>
</feature>
<reference evidence="3 4" key="1">
    <citation type="submission" date="2020-05" db="EMBL/GenBank/DDBJ databases">
        <title>Draft genome sequence of Mycobacterium hippocampi DL, isolated from European seabass, Dicentrarchus labrax, reared in fish farms.</title>
        <authorList>
            <person name="Stathopoulou P."/>
            <person name="Asimakis E."/>
            <person name="Tzokas K."/>
            <person name="Batargias C."/>
            <person name="Tsiamis G."/>
        </authorList>
    </citation>
    <scope>NUCLEOTIDE SEQUENCE [LARGE SCALE GENOMIC DNA]</scope>
    <source>
        <strain evidence="3 4">DL</strain>
    </source>
</reference>
<evidence type="ECO:0000313" key="4">
    <source>
        <dbReference type="Proteomes" id="UP000570517"/>
    </source>
</evidence>
<feature type="compositionally biased region" description="Low complexity" evidence="1">
    <location>
        <begin position="411"/>
        <end position="420"/>
    </location>
</feature>
<sequence>MGSSSQLSQDFSDRDLSRSANQSRRFKRGAIELAVCGALLPLVAVPTAGAAAVPPVPSPATVLTIFPWEGSMEDELQGSLCQSPNNCVPIDQFLWDPNGIATIETTIDTTPGTKVVFSYSEGARSVADWMQEHADDPDAPSPDELSFVVIGNPTRAYGGSDRQVMPETQYQVIDISRQYDTASDFPDNPFNLLALLNSLAAFTVIHTDYEDVDMHDPANIVWKEGNTTYVFVPTENLPLLEPLRRLGLTDLADALNGPLKEIVERGYDRSYLPTDEDEPPSVAVLSAPLGSDQAEPDAVRASRTPETADPASSSAEPKSGQQDVDRNNTGATDTVAATSPSDATDDADVEAPPTSGSRESDENRDDADETAEATAASDTEQESEAASSRKRVRVGADTDDATAKGEDRDGSSSGADSDGAADSDKAADSDSD</sequence>
<feature type="compositionally biased region" description="Polar residues" evidence="1">
    <location>
        <begin position="310"/>
        <end position="330"/>
    </location>
</feature>
<dbReference type="AlphaFoldDB" id="A0A850PSD8"/>
<feature type="region of interest" description="Disordered" evidence="1">
    <location>
        <begin position="270"/>
        <end position="432"/>
    </location>
</feature>
<comment type="caution">
    <text evidence="3">The sequence shown here is derived from an EMBL/GenBank/DDBJ whole genome shotgun (WGS) entry which is preliminary data.</text>
</comment>
<feature type="compositionally biased region" description="Low complexity" evidence="1">
    <location>
        <begin position="331"/>
        <end position="342"/>
    </location>
</feature>
<name>A0A850PSD8_9MYCO</name>
<dbReference type="InterPro" id="IPR029058">
    <property type="entry name" value="AB_hydrolase_fold"/>
</dbReference>
<proteinExistence type="predicted"/>
<feature type="compositionally biased region" description="Acidic residues" evidence="1">
    <location>
        <begin position="362"/>
        <end position="371"/>
    </location>
</feature>
<dbReference type="InterPro" id="IPR013228">
    <property type="entry name" value="PE-PPE_C"/>
</dbReference>
<gene>
    <name evidence="3" type="ORF">HLY00_2529</name>
</gene>
<dbReference type="EMBL" id="JABFYL010000029">
    <property type="protein sequence ID" value="NVN51024.1"/>
    <property type="molecule type" value="Genomic_DNA"/>
</dbReference>
<keyword evidence="4" id="KW-1185">Reference proteome</keyword>
<evidence type="ECO:0000313" key="3">
    <source>
        <dbReference type="EMBL" id="NVN51024.1"/>
    </source>
</evidence>
<evidence type="ECO:0000256" key="1">
    <source>
        <dbReference type="SAM" id="MobiDB-lite"/>
    </source>
</evidence>
<accession>A0A850PSD8</accession>
<dbReference type="Gene3D" id="3.40.50.1820">
    <property type="entry name" value="alpha/beta hydrolase"/>
    <property type="match status" value="1"/>
</dbReference>
<organism evidence="3 4">
    <name type="scientific">Mycolicibacterium hippocampi</name>
    <dbReference type="NCBI Taxonomy" id="659824"/>
    <lineage>
        <taxon>Bacteria</taxon>
        <taxon>Bacillati</taxon>
        <taxon>Actinomycetota</taxon>
        <taxon>Actinomycetes</taxon>
        <taxon>Mycobacteriales</taxon>
        <taxon>Mycobacteriaceae</taxon>
        <taxon>Mycolicibacterium</taxon>
    </lineage>
</organism>
<dbReference type="Proteomes" id="UP000570517">
    <property type="component" value="Unassembled WGS sequence"/>
</dbReference>